<organism evidence="2 3">
    <name type="scientific">Myotis davidii</name>
    <name type="common">David's myotis</name>
    <dbReference type="NCBI Taxonomy" id="225400"/>
    <lineage>
        <taxon>Eukaryota</taxon>
        <taxon>Metazoa</taxon>
        <taxon>Chordata</taxon>
        <taxon>Craniata</taxon>
        <taxon>Vertebrata</taxon>
        <taxon>Euteleostomi</taxon>
        <taxon>Mammalia</taxon>
        <taxon>Eutheria</taxon>
        <taxon>Laurasiatheria</taxon>
        <taxon>Chiroptera</taxon>
        <taxon>Yangochiroptera</taxon>
        <taxon>Vespertilionidae</taxon>
        <taxon>Myotis</taxon>
    </lineage>
</organism>
<reference evidence="3" key="1">
    <citation type="journal article" date="2013" name="Science">
        <title>Comparative analysis of bat genomes provides insight into the evolution of flight and immunity.</title>
        <authorList>
            <person name="Zhang G."/>
            <person name="Cowled C."/>
            <person name="Shi Z."/>
            <person name="Huang Z."/>
            <person name="Bishop-Lilly K.A."/>
            <person name="Fang X."/>
            <person name="Wynne J.W."/>
            <person name="Xiong Z."/>
            <person name="Baker M.L."/>
            <person name="Zhao W."/>
            <person name="Tachedjian M."/>
            <person name="Zhu Y."/>
            <person name="Zhou P."/>
            <person name="Jiang X."/>
            <person name="Ng J."/>
            <person name="Yang L."/>
            <person name="Wu L."/>
            <person name="Xiao J."/>
            <person name="Feng Y."/>
            <person name="Chen Y."/>
            <person name="Sun X."/>
            <person name="Zhang Y."/>
            <person name="Marsh G.A."/>
            <person name="Crameri G."/>
            <person name="Broder C.C."/>
            <person name="Frey K.G."/>
            <person name="Wang L.F."/>
            <person name="Wang J."/>
        </authorList>
    </citation>
    <scope>NUCLEOTIDE SEQUENCE [LARGE SCALE GENOMIC DNA]</scope>
</reference>
<evidence type="ECO:0000256" key="1">
    <source>
        <dbReference type="SAM" id="MobiDB-lite"/>
    </source>
</evidence>
<dbReference type="Proteomes" id="UP000010556">
    <property type="component" value="Unassembled WGS sequence"/>
</dbReference>
<accession>L5LH91</accession>
<evidence type="ECO:0000313" key="3">
    <source>
        <dbReference type="Proteomes" id="UP000010556"/>
    </source>
</evidence>
<proteinExistence type="predicted"/>
<dbReference type="AlphaFoldDB" id="L5LH91"/>
<keyword evidence="3" id="KW-1185">Reference proteome</keyword>
<dbReference type="EMBL" id="KB111613">
    <property type="protein sequence ID" value="ELK25699.1"/>
    <property type="molecule type" value="Genomic_DNA"/>
</dbReference>
<gene>
    <name evidence="2" type="ORF">MDA_GLEAN10013942</name>
</gene>
<feature type="region of interest" description="Disordered" evidence="1">
    <location>
        <begin position="1"/>
        <end position="129"/>
    </location>
</feature>
<evidence type="ECO:0000313" key="2">
    <source>
        <dbReference type="EMBL" id="ELK25699.1"/>
    </source>
</evidence>
<protein>
    <submittedName>
        <fullName evidence="2">Uncharacterized protein</fullName>
    </submittedName>
</protein>
<sequence>MTSPRPRRPRPDLADPPSGERNPSPFRPYPQSWLPHLPAGFLGCKITSTSSPRRPPTSSDHFPQHRGTGASQVDPNSPPPPPSSGTAPPPSTSSFSPPTTRPELHCACAAGADAPKDRGRRASGADRPS</sequence>
<feature type="compositionally biased region" description="Pro residues" evidence="1">
    <location>
        <begin position="76"/>
        <end position="91"/>
    </location>
</feature>
<feature type="compositionally biased region" description="Low complexity" evidence="1">
    <location>
        <begin position="47"/>
        <end position="59"/>
    </location>
</feature>
<name>L5LH91_MYODS</name>